<dbReference type="Proteomes" id="UP000014680">
    <property type="component" value="Unassembled WGS sequence"/>
</dbReference>
<keyword evidence="2" id="KW-1185">Reference proteome</keyword>
<proteinExistence type="predicted"/>
<dbReference type="VEuPathDB" id="AmoebaDB:EIN_161550"/>
<dbReference type="GeneID" id="14885569"/>
<reference evidence="1 2" key="1">
    <citation type="submission" date="2012-10" db="EMBL/GenBank/DDBJ databases">
        <authorList>
            <person name="Zafar N."/>
            <person name="Inman J."/>
            <person name="Hall N."/>
            <person name="Lorenzi H."/>
            <person name="Caler E."/>
        </authorList>
    </citation>
    <scope>NUCLEOTIDE SEQUENCE [LARGE SCALE GENOMIC DNA]</scope>
    <source>
        <strain evidence="1 2">IP1</strain>
    </source>
</reference>
<sequence length="184" mass="21518">MEFHEKVLDKLKEWVGFYNFEILYDTDISSRDEISFRTSLIAKNNYTFLLTTSSGVIFGNFLNEKPRNQFVKDKNYFIFFIETPFIEDQHQLPIKFHRNGKDYLGNNSLDCFSLGSVDNAMFNMFSIIVNGYANPTFYFNQYTESLYNGINTKLFGGNVCKLKLLVFFTGKGRARLNFSSKTFY</sequence>
<gene>
    <name evidence="1" type="ORF">EIN_161550</name>
</gene>
<evidence type="ECO:0000313" key="2">
    <source>
        <dbReference type="Proteomes" id="UP000014680"/>
    </source>
</evidence>
<organism evidence="1 2">
    <name type="scientific">Entamoeba invadens IP1</name>
    <dbReference type="NCBI Taxonomy" id="370355"/>
    <lineage>
        <taxon>Eukaryota</taxon>
        <taxon>Amoebozoa</taxon>
        <taxon>Evosea</taxon>
        <taxon>Archamoebae</taxon>
        <taxon>Mastigamoebida</taxon>
        <taxon>Entamoebidae</taxon>
        <taxon>Entamoeba</taxon>
    </lineage>
</organism>
<dbReference type="RefSeq" id="XP_004185897.1">
    <property type="nucleotide sequence ID" value="XM_004185849.1"/>
</dbReference>
<dbReference type="EMBL" id="KB206960">
    <property type="protein sequence ID" value="ELP86551.1"/>
    <property type="molecule type" value="Genomic_DNA"/>
</dbReference>
<dbReference type="KEGG" id="eiv:EIN_161550"/>
<evidence type="ECO:0000313" key="1">
    <source>
        <dbReference type="EMBL" id="ELP86551.1"/>
    </source>
</evidence>
<accession>A0A0A1TYF4</accession>
<protein>
    <recommendedName>
        <fullName evidence="3">TLDc domain-containing protein</fullName>
    </recommendedName>
</protein>
<evidence type="ECO:0008006" key="3">
    <source>
        <dbReference type="Google" id="ProtNLM"/>
    </source>
</evidence>
<name>A0A0A1TYF4_ENTIV</name>
<dbReference type="AlphaFoldDB" id="A0A0A1TYF4"/>